<proteinExistence type="predicted"/>
<organism evidence="2">
    <name type="scientific">Cacopsylla melanoneura</name>
    <dbReference type="NCBI Taxonomy" id="428564"/>
    <lineage>
        <taxon>Eukaryota</taxon>
        <taxon>Metazoa</taxon>
        <taxon>Ecdysozoa</taxon>
        <taxon>Arthropoda</taxon>
        <taxon>Hexapoda</taxon>
        <taxon>Insecta</taxon>
        <taxon>Pterygota</taxon>
        <taxon>Neoptera</taxon>
        <taxon>Paraneoptera</taxon>
        <taxon>Hemiptera</taxon>
        <taxon>Sternorrhyncha</taxon>
        <taxon>Psylloidea</taxon>
        <taxon>Psyllidae</taxon>
        <taxon>Psyllinae</taxon>
        <taxon>Cacopsylla</taxon>
    </lineage>
</organism>
<protein>
    <submittedName>
        <fullName evidence="2">Uncharacterized protein</fullName>
    </submittedName>
</protein>
<name>A0A8D8YU72_9HEMI</name>
<keyword evidence="1" id="KW-0472">Membrane</keyword>
<dbReference type="EMBL" id="HBUF01394099">
    <property type="protein sequence ID" value="CAG6734874.1"/>
    <property type="molecule type" value="Transcribed_RNA"/>
</dbReference>
<dbReference type="AlphaFoldDB" id="A0A8D8YU72"/>
<feature type="transmembrane region" description="Helical" evidence="1">
    <location>
        <begin position="520"/>
        <end position="545"/>
    </location>
</feature>
<keyword evidence="1" id="KW-1133">Transmembrane helix</keyword>
<keyword evidence="1" id="KW-0812">Transmembrane</keyword>
<reference evidence="2" key="1">
    <citation type="submission" date="2021-05" db="EMBL/GenBank/DDBJ databases">
        <authorList>
            <person name="Alioto T."/>
            <person name="Alioto T."/>
            <person name="Gomez Garrido J."/>
        </authorList>
    </citation>
    <scope>NUCLEOTIDE SEQUENCE</scope>
</reference>
<sequence>MVVSVLIMAQGSTAFVQLGDGLHLTETTGTITADTIPILYEFSWTGLRDEDEEQSNYKWKQCTTKMTCVLRKLLGQYKDAVSKQLDKLVSFPADSTKQKRFSVTGWVLMKCCGLATEDQFHQLYQQNERVAVYLSNFNNSLAADHEAIADVIAQNNNLTSELNGALNKSRQALTNEMLEQTGIDAKESIIIQHLMSLYGQQERAAEIMRMHTATNACQAKRIPPTIVSPELLKKDLLTLLEKINKQNWELSIPISEIGRYYTTEIASCILSKGKIVLRVKIPVKHSRRSWRVSFVKPIPMADFNSTCVFEIPSNKIIIQNNKFGWIEENCRTQSDGLCYIPRDVQLKPIESITENLEVQCKNKTETILTHLRDETFVITHPTTNIQITDETKNVTRELKLPETIHGYLKINVPCDHSATIGVVQIRSIFPCDASWTKQVTMNITIPTAWIKINDSDQVLKTLGAEEKSYNDVMSTLLDSTEWHVTQKFLELRNPKFEDPEQIPDTYSTIKETASEYTVEWSFVITILILIIIFRKPLNMLLIYLIPKKKEQRPKIQTVLSDLERTETLAMVNI</sequence>
<accession>A0A8D8YU72</accession>
<evidence type="ECO:0000256" key="1">
    <source>
        <dbReference type="SAM" id="Phobius"/>
    </source>
</evidence>
<evidence type="ECO:0000313" key="2">
    <source>
        <dbReference type="EMBL" id="CAG6734874.1"/>
    </source>
</evidence>